<dbReference type="CDD" id="cd08952">
    <property type="entry name" value="KR_1_SDR_x"/>
    <property type="match status" value="2"/>
</dbReference>
<dbReference type="PROSITE" id="PS00606">
    <property type="entry name" value="KS3_1"/>
    <property type="match status" value="1"/>
</dbReference>
<keyword evidence="2" id="KW-0597">Phosphoprotein</keyword>
<dbReference type="Gene3D" id="3.40.50.720">
    <property type="entry name" value="NAD(P)-binding Rossmann-like Domain"/>
    <property type="match status" value="2"/>
</dbReference>
<dbReference type="Gene3D" id="3.30.70.3290">
    <property type="match status" value="2"/>
</dbReference>
<accession>A0ABT1JDM8</accession>
<dbReference type="PANTHER" id="PTHR43775:SF51">
    <property type="entry name" value="INACTIVE PHENOLPHTHIOCEROL SYNTHESIS POLYKETIDE SYNTHASE TYPE I PKS1-RELATED"/>
    <property type="match status" value="1"/>
</dbReference>
<evidence type="ECO:0000259" key="6">
    <source>
        <dbReference type="PROSITE" id="PS52004"/>
    </source>
</evidence>
<dbReference type="SUPFAM" id="SSF51735">
    <property type="entry name" value="NAD(P)-binding Rossmann-fold domains"/>
    <property type="match status" value="4"/>
</dbReference>
<feature type="domain" description="Ketosynthase family 3 (KS3)" evidence="6">
    <location>
        <begin position="1314"/>
        <end position="1739"/>
    </location>
</feature>
<comment type="caution">
    <text evidence="7">The sequence shown here is derived from an EMBL/GenBank/DDBJ whole genome shotgun (WGS) entry which is preliminary data.</text>
</comment>
<dbReference type="Pfam" id="PF22621">
    <property type="entry name" value="CurL-like_PKS_C"/>
    <property type="match status" value="1"/>
</dbReference>
<feature type="domain" description="Carrier" evidence="5">
    <location>
        <begin position="2754"/>
        <end position="2829"/>
    </location>
</feature>
<dbReference type="InterPro" id="IPR014043">
    <property type="entry name" value="Acyl_transferase_dom"/>
</dbReference>
<dbReference type="SUPFAM" id="SSF52151">
    <property type="entry name" value="FabD/lysophospholipase-like"/>
    <property type="match status" value="2"/>
</dbReference>
<dbReference type="CDD" id="cd00833">
    <property type="entry name" value="PKS"/>
    <property type="match status" value="2"/>
</dbReference>
<dbReference type="InterPro" id="IPR036736">
    <property type="entry name" value="ACP-like_sf"/>
</dbReference>
<feature type="domain" description="Ketosynthase family 3 (KS3)" evidence="6">
    <location>
        <begin position="1"/>
        <end position="222"/>
    </location>
</feature>
<dbReference type="SMART" id="SM00823">
    <property type="entry name" value="PKS_PP"/>
    <property type="match status" value="2"/>
</dbReference>
<dbReference type="Pfam" id="PF00109">
    <property type="entry name" value="ketoacyl-synt"/>
    <property type="match status" value="2"/>
</dbReference>
<dbReference type="Gene3D" id="1.10.1200.10">
    <property type="entry name" value="ACP-like"/>
    <property type="match status" value="2"/>
</dbReference>
<dbReference type="PROSITE" id="PS52004">
    <property type="entry name" value="KS3_2"/>
    <property type="match status" value="2"/>
</dbReference>
<feature type="domain" description="Carrier" evidence="5">
    <location>
        <begin position="1217"/>
        <end position="1295"/>
    </location>
</feature>
<name>A0ABT1JDM8_ACTCY</name>
<dbReference type="SMART" id="SM00822">
    <property type="entry name" value="PKS_KR"/>
    <property type="match status" value="2"/>
</dbReference>
<dbReference type="InterPro" id="IPR050091">
    <property type="entry name" value="PKS_NRPS_Biosynth_Enz"/>
</dbReference>
<dbReference type="InterPro" id="IPR041618">
    <property type="entry name" value="PKS_DE"/>
</dbReference>
<evidence type="ECO:0000313" key="7">
    <source>
        <dbReference type="EMBL" id="MCP2330606.1"/>
    </source>
</evidence>
<dbReference type="PROSITE" id="PS50075">
    <property type="entry name" value="CARRIER"/>
    <property type="match status" value="2"/>
</dbReference>
<gene>
    <name evidence="7" type="ORF">G443_000876</name>
</gene>
<dbReference type="Gene3D" id="6.10.140.1830">
    <property type="match status" value="2"/>
</dbReference>
<evidence type="ECO:0000256" key="2">
    <source>
        <dbReference type="ARBA" id="ARBA00022553"/>
    </source>
</evidence>
<dbReference type="SUPFAM" id="SSF53901">
    <property type="entry name" value="Thiolase-like"/>
    <property type="match status" value="2"/>
</dbReference>
<keyword evidence="8" id="KW-1185">Reference proteome</keyword>
<protein>
    <submittedName>
        <fullName evidence="7">A-type KR domain-containing polyene macrolide polyketide synthase</fullName>
    </submittedName>
</protein>
<dbReference type="Gene3D" id="3.40.47.10">
    <property type="match status" value="2"/>
</dbReference>
<proteinExistence type="predicted"/>
<dbReference type="Pfam" id="PF00550">
    <property type="entry name" value="PP-binding"/>
    <property type="match status" value="2"/>
</dbReference>
<dbReference type="InterPro" id="IPR006162">
    <property type="entry name" value="Ppantetheine_attach_site"/>
</dbReference>
<dbReference type="SMART" id="SM00827">
    <property type="entry name" value="PKS_AT"/>
    <property type="match status" value="2"/>
</dbReference>
<dbReference type="Pfam" id="PF08659">
    <property type="entry name" value="KR"/>
    <property type="match status" value="2"/>
</dbReference>
<organism evidence="7 8">
    <name type="scientific">Actinoalloteichus caeruleus DSM 43889</name>
    <dbReference type="NCBI Taxonomy" id="1120930"/>
    <lineage>
        <taxon>Bacteria</taxon>
        <taxon>Bacillati</taxon>
        <taxon>Actinomycetota</taxon>
        <taxon>Actinomycetes</taxon>
        <taxon>Pseudonocardiales</taxon>
        <taxon>Pseudonocardiaceae</taxon>
        <taxon>Actinoalloteichus</taxon>
        <taxon>Actinoalloteichus cyanogriseus</taxon>
    </lineage>
</organism>
<dbReference type="InterPro" id="IPR016039">
    <property type="entry name" value="Thiolase-like"/>
</dbReference>
<dbReference type="InterPro" id="IPR001227">
    <property type="entry name" value="Ac_transferase_dom_sf"/>
</dbReference>
<dbReference type="NCBIfam" id="NF045894">
    <property type="entry name" value="PKS_plus_SDR"/>
    <property type="match status" value="1"/>
</dbReference>
<dbReference type="Proteomes" id="UP000791080">
    <property type="component" value="Unassembled WGS sequence"/>
</dbReference>
<dbReference type="InterPro" id="IPR013968">
    <property type="entry name" value="PKS_KR"/>
</dbReference>
<dbReference type="InterPro" id="IPR009081">
    <property type="entry name" value="PP-bd_ACP"/>
</dbReference>
<evidence type="ECO:0000259" key="5">
    <source>
        <dbReference type="PROSITE" id="PS50075"/>
    </source>
</evidence>
<dbReference type="EMBL" id="AUBJ02000001">
    <property type="protein sequence ID" value="MCP2330606.1"/>
    <property type="molecule type" value="Genomic_DNA"/>
</dbReference>
<dbReference type="InterPro" id="IPR032821">
    <property type="entry name" value="PKS_assoc"/>
</dbReference>
<dbReference type="InterPro" id="IPR018201">
    <property type="entry name" value="Ketoacyl_synth_AS"/>
</dbReference>
<dbReference type="InterPro" id="IPR016035">
    <property type="entry name" value="Acyl_Trfase/lysoPLipase"/>
</dbReference>
<evidence type="ECO:0000256" key="4">
    <source>
        <dbReference type="ARBA" id="ARBA00023315"/>
    </source>
</evidence>
<dbReference type="InterPro" id="IPR020841">
    <property type="entry name" value="PKS_Beta-ketoAc_synthase_dom"/>
</dbReference>
<dbReference type="InterPro" id="IPR020806">
    <property type="entry name" value="PKS_PP-bd"/>
</dbReference>
<keyword evidence="1" id="KW-0596">Phosphopantetheine</keyword>
<dbReference type="PROSITE" id="PS00012">
    <property type="entry name" value="PHOSPHOPANTETHEINE"/>
    <property type="match status" value="2"/>
</dbReference>
<dbReference type="InterPro" id="IPR057326">
    <property type="entry name" value="KR_dom"/>
</dbReference>
<dbReference type="SUPFAM" id="SSF47336">
    <property type="entry name" value="ACP-like"/>
    <property type="match status" value="2"/>
</dbReference>
<dbReference type="SMART" id="SM01294">
    <property type="entry name" value="PKS_PP_betabranch"/>
    <property type="match status" value="1"/>
</dbReference>
<keyword evidence="3" id="KW-0808">Transferase</keyword>
<evidence type="ECO:0000256" key="1">
    <source>
        <dbReference type="ARBA" id="ARBA00022450"/>
    </source>
</evidence>
<sequence>MATPGTFTEFGRQGGLAADGRCKSFSDEADGAGWSEGIGLVLVERLSDARRHGHEVLALVRGSAVNQDGASNGLTAPNGPSQRRVIRQALANAGLSTSDVDVVEAHGTGTRLGDPIEAQALLATYGQDRDRPLWLGSVKSNIGHTQSAAGVAGVIKMVLAMRHGVLPRTLHADTPTSHVDWSAGAVSLLTESVAWPETGQARRAGVSSFGMSGTNAHLILEQPEPDLGPVDGRDEAPAGTAVAWVLSAASERALRAQARQLLPAVGGQRAVDVGYSLVSTRAALGHRAAIVGADQAELVSGLSALAEGRASAQVVSATAESGEVRPVFVFPGQGAQWVGMGRSLLTDSPAFAESMTRCAEALAPFTDFDLFDVLDDQDALDRVEIVQPVLWAVMVSLAQLWRSVGVEPVAVVGHSQGEIAAAVVAGALSLSDGARVVALRSRALRALAGAGGMLSVACSAERVTPWLGRELSVAAINGPDSVVVSGTPEALEALVSRCEAEGVRARRVAVDYASHSAQVDRLEAELAEVLAAVEPGVCEVPLYSTVTGGVVEGSALGAGYWFRNLRSTVEFAGAVSSAVADGHGVFVEVSPHPVLVVGVQEHEGVVAVETLRRGERESVRFLRSVARAHVHGVGVDWSAVFSGARVVDLPTYAFQHQRFWPEPMSLPEVAPTEDSDFWEAVERADTAALVGALDLGGEASAAWETVLPALANWRRERGRRSVVDSWRYRVTWKPVVPAGGTSPVRALVLVPASLAGDPVVSSVVAGLPPADTVIVDGAGDRADLAERFAGHAEVDVVVSLLAWDDEPVAESSVPVGLAATMVVAQALEDAAVEAPLWVVTRGAVAVDTSEGLPGVAQAAVWGLGRVVGLEHPRSWGGLVDLPAEPGERALERLVGVLTGATSPEDQVAVRDRGTFVRRLVRHPVGQREPVRKWNPRGTVLVTGGTGSIGAHLTRWLTEHDVDHVVLAGRRGPDTPGVTELREELAGNGTRVTPVTCDVTDLASVESLVRELRDSGETITAVLHAAGVNQNTPLVDTTLAELDHVLRAKVLGATNLDRVFGDAELDAFVLFSSNAATWGSGGQAAYSAANAHLDALAERRRAAGRPATSVAWAGWRGDGMSGGEVGTRLERRGLPAMDPDLALIALREAVEHDETCLAVADVDWERFVPAFTLARPRPLIEDIPEVRRVLAEGERAEAEAGEGGSELRRKLRDLPAAERERLLVELVRAEAAAVLGHPTSDAVPPNRALRELGFDSLTAVDLRTRLSAATGLRLPATIAFDHPTATALATRLHGDLMGVEQDAPVPTPPLIATDDDPIAIVGMSCRFPGGAASPEELWTLVFDGVDAVGGFPTERGWGSEVYHADRERQGTSYTNQGAFLYDAGDFDPSLFGISPREALGMDPQQRLLLEATWEVFERAGIDPSTMRGTPTGVFTGTNGQDYATALMLSQDSGAGFGVTSNAASVVSGRISYTFGLEGPAVTVDTGCSSSLVALHLAIQALRQGECTMALAGGVTVMATPAAFIEFSRQRGLAADGRCKSFADAADGTAWGEGVGMLLVERLSDARRHGHEVLALVRGSAVNQDGASNGLTAPNGPSQRRVIRQALANAGLSTSDVDVVEAHGTGTRLGDPIEAQALLETYGRGRPPERPLWLGSIKSNIGHTQAAAGVAGIIKVVQAMRHGVLPKTLHVDSPTSQVDWSTGAVSLLTDRVDWAVDGRPRRGAVSSFGVSGTNAHVVLEEAPATGTAPAEVGAEPPVRADSVAWVLSGRTERALRAQAARLRTYLAERPDASTADIGHSLATTRAALEYRAAVVASDQDEFRGALSALAEGSPSAQVVTGLAENGDVRPVFVFPGQGAQWVGMGRSLLTDSPAFAESMTRCAEALAPFTDFDLFDVLDDQDALDRVEIVQPVLWAVMVSLAQLWRSVGVEPVAVVGHSQGEIAAAVVAGALSLSDGARVVALRSRALRALAGAGGMLSVACSAERVTPWLGRELSVAAINGPDSVVVSGTPEALEALVSRCEAEGVRARRVAVDYASHSAQVDRLEAELAEVLAAVEPGVCEVPLYSTVTGGVVEGSALDAGYWFRNLRSTVEFAGAVSSAVADGHGVFVEVSPHPVLVVGVQEHEGVVAVETLRRGERESVRFLRSVARAHVHGVGVDWSAVFSGARVVDLPTYAFQHQRFWPEGDGRRDAQVSGADSDFWEAVERADTAALVGALDLDDDAEEALGAVLPALSTWRRRRDTRSGMDTWRYRVEWKPVTIATAAPLTGAWVLAVPAGFADQDLLAACATTLADHGATPRVLSIDSSREDPQTIAERLEALLDDGPEVAGVLSLLSLDEQPHSMHTHLPAGLLGCLNLVQATVEAGLAAPLWFATRSAVSIYDADFLANPQQAQTWGMARVAALELPERWGGLVDLPEAVDPAALARLAAVVAQTGGEDQVAIRKGGVFASRLTPAPLGASKPTRAWKPTGTVLVTGGTGALGGQVARWLARNGAEHLVLVSRSGGDAPGVGDLVDELTGLGSRVTVEACDVVDRDSVADLVTRLDRAGDPIRAVMHTAGLGALAPIASTTVPEFGYVATAKVAGARHLDELLDPEQLDAVVYFSSIAAVWGVGDHGAYAAANAYLDALARQRRSQGVPVLSVAWGPWAAGGMVRDEETEQRLRRQGVPLLAPEQAVLALGLALDHDDALVAIADVEWPRFVPIFTSARSRPLIDDIPEVRQLAEVDAAEGVDVAEAPSALRAELAALPDGDREQVVLNLVRAHAAAVLDHASAEEIESGRAFREVGFDSVTAVELRNRLNGATGLKLPATLVFDHPTPTALAAYLKAEVLQEQAAPDLPDTGEFDRLEAALTERAPDDVDRVRIVMRLESLLSRLGATRGRPAAGAEVAEQLSSATNAELFDLIDKDLGIS</sequence>
<dbReference type="InterPro" id="IPR014031">
    <property type="entry name" value="Ketoacyl_synth_C"/>
</dbReference>
<dbReference type="Pfam" id="PF00698">
    <property type="entry name" value="Acyl_transf_1"/>
    <property type="match status" value="2"/>
</dbReference>
<dbReference type="SUPFAM" id="SSF55048">
    <property type="entry name" value="Probable ACP-binding domain of malonyl-CoA ACP transacylase"/>
    <property type="match status" value="2"/>
</dbReference>
<dbReference type="InterPro" id="IPR014030">
    <property type="entry name" value="Ketoacyl_synth_N"/>
</dbReference>
<dbReference type="PANTHER" id="PTHR43775">
    <property type="entry name" value="FATTY ACID SYNTHASE"/>
    <property type="match status" value="1"/>
</dbReference>
<evidence type="ECO:0000313" key="8">
    <source>
        <dbReference type="Proteomes" id="UP000791080"/>
    </source>
</evidence>
<evidence type="ECO:0000256" key="3">
    <source>
        <dbReference type="ARBA" id="ARBA00022679"/>
    </source>
</evidence>
<keyword evidence="4" id="KW-0012">Acyltransferase</keyword>
<dbReference type="InterPro" id="IPR036291">
    <property type="entry name" value="NAD(P)-bd_dom_sf"/>
</dbReference>
<dbReference type="InterPro" id="IPR016036">
    <property type="entry name" value="Malonyl_transacylase_ACP-bd"/>
</dbReference>
<dbReference type="Pfam" id="PF02801">
    <property type="entry name" value="Ketoacyl-synt_C"/>
    <property type="match status" value="2"/>
</dbReference>
<dbReference type="Pfam" id="PF16197">
    <property type="entry name" value="KAsynt_C_assoc"/>
    <property type="match status" value="1"/>
</dbReference>
<dbReference type="Gene3D" id="3.40.366.10">
    <property type="entry name" value="Malonyl-Coenzyme A Acyl Carrier Protein, domain 2"/>
    <property type="match status" value="2"/>
</dbReference>
<reference evidence="7 8" key="1">
    <citation type="submission" date="2022-06" db="EMBL/GenBank/DDBJ databases">
        <title>Genomic Encyclopedia of Type Strains, Phase I: the one thousand microbial genomes (KMG-I) project.</title>
        <authorList>
            <person name="Kyrpides N."/>
        </authorList>
    </citation>
    <scope>NUCLEOTIDE SEQUENCE [LARGE SCALE GENOMIC DNA]</scope>
    <source>
        <strain evidence="7 8">DSM 43889</strain>
    </source>
</reference>
<dbReference type="SMART" id="SM00825">
    <property type="entry name" value="PKS_KS"/>
    <property type="match status" value="2"/>
</dbReference>
<dbReference type="Pfam" id="PF18369">
    <property type="entry name" value="PKS_DE"/>
    <property type="match status" value="2"/>
</dbReference>